<protein>
    <submittedName>
        <fullName evidence="1">Uncharacterized protein</fullName>
    </submittedName>
</protein>
<evidence type="ECO:0000313" key="1">
    <source>
        <dbReference type="EMBL" id="KAI4366683.1"/>
    </source>
</evidence>
<evidence type="ECO:0000313" key="2">
    <source>
        <dbReference type="Proteomes" id="UP001057402"/>
    </source>
</evidence>
<dbReference type="EMBL" id="CM042885">
    <property type="protein sequence ID" value="KAI4366683.1"/>
    <property type="molecule type" value="Genomic_DNA"/>
</dbReference>
<gene>
    <name evidence="1" type="ORF">MLD38_022530</name>
</gene>
<organism evidence="1 2">
    <name type="scientific">Melastoma candidum</name>
    <dbReference type="NCBI Taxonomy" id="119954"/>
    <lineage>
        <taxon>Eukaryota</taxon>
        <taxon>Viridiplantae</taxon>
        <taxon>Streptophyta</taxon>
        <taxon>Embryophyta</taxon>
        <taxon>Tracheophyta</taxon>
        <taxon>Spermatophyta</taxon>
        <taxon>Magnoliopsida</taxon>
        <taxon>eudicotyledons</taxon>
        <taxon>Gunneridae</taxon>
        <taxon>Pentapetalae</taxon>
        <taxon>rosids</taxon>
        <taxon>malvids</taxon>
        <taxon>Myrtales</taxon>
        <taxon>Melastomataceae</taxon>
        <taxon>Melastomatoideae</taxon>
        <taxon>Melastomateae</taxon>
        <taxon>Melastoma</taxon>
    </lineage>
</organism>
<reference evidence="2" key="1">
    <citation type="journal article" date="2023" name="Front. Plant Sci.">
        <title>Chromosomal-level genome assembly of Melastoma candidum provides insights into trichome evolution.</title>
        <authorList>
            <person name="Zhong Y."/>
            <person name="Wu W."/>
            <person name="Sun C."/>
            <person name="Zou P."/>
            <person name="Liu Y."/>
            <person name="Dai S."/>
            <person name="Zhou R."/>
        </authorList>
    </citation>
    <scope>NUCLEOTIDE SEQUENCE [LARGE SCALE GENOMIC DNA]</scope>
</reference>
<proteinExistence type="predicted"/>
<sequence>MESFSSTQFDIFGIYRRFCDIKSGKSSIYGEEGYSRDDESERAKFTREALALLSKYVESRLPAGMSVFDELMKLMPFLNLSNDFSEFTCFYDFVFFISRGKGQKNITVSKAIAAWKLVLSGRFRLLNQWCDFVEKNHRYNISEDTWQQVLAFSHCVHESLEGYDSEGAWPVLIDDFVEHMYRISGSSDVTDFCCACDDAEKHDVPLPGLRNLPGLKRKYRYDCTMVGEDLSDMHIQDSVESGWSPYTKRRIYSASSSICEGDGFSSNASDDSMEVTKHNSPLGSRSPCAVEGCLSMGLSGMFAGHRQSAN</sequence>
<dbReference type="Proteomes" id="UP001057402">
    <property type="component" value="Chromosome 6"/>
</dbReference>
<name>A0ACB9QSN9_9MYRT</name>
<accession>A0ACB9QSN9</accession>
<comment type="caution">
    <text evidence="1">The sequence shown here is derived from an EMBL/GenBank/DDBJ whole genome shotgun (WGS) entry which is preliminary data.</text>
</comment>
<keyword evidence="2" id="KW-1185">Reference proteome</keyword>